<protein>
    <submittedName>
        <fullName evidence="2">Glycine/betaine ABC transporter substrate-binding protein</fullName>
    </submittedName>
</protein>
<dbReference type="Proteomes" id="UP000321558">
    <property type="component" value="Unassembled WGS sequence"/>
</dbReference>
<evidence type="ECO:0000259" key="1">
    <source>
        <dbReference type="Pfam" id="PF04069"/>
    </source>
</evidence>
<dbReference type="Pfam" id="PF04069">
    <property type="entry name" value="OpuAC"/>
    <property type="match status" value="1"/>
</dbReference>
<dbReference type="SUPFAM" id="SSF53850">
    <property type="entry name" value="Periplasmic binding protein-like II"/>
    <property type="match status" value="1"/>
</dbReference>
<dbReference type="RefSeq" id="WP_147210862.1">
    <property type="nucleotide sequence ID" value="NZ_BJYM01000010.1"/>
</dbReference>
<dbReference type="GO" id="GO:0022857">
    <property type="term" value="F:transmembrane transporter activity"/>
    <property type="evidence" value="ECO:0007669"/>
    <property type="project" value="InterPro"/>
</dbReference>
<accession>A0A511ZKD1</accession>
<reference evidence="2 3" key="1">
    <citation type="submission" date="2019-07" db="EMBL/GenBank/DDBJ databases">
        <title>Whole genome shotgun sequence of Oceanobacillus sojae NBRC 105379.</title>
        <authorList>
            <person name="Hosoyama A."/>
            <person name="Uohara A."/>
            <person name="Ohji S."/>
            <person name="Ichikawa N."/>
        </authorList>
    </citation>
    <scope>NUCLEOTIDE SEQUENCE [LARGE SCALE GENOMIC DNA]</scope>
    <source>
        <strain evidence="2 3">NBRC 105379</strain>
    </source>
</reference>
<name>A0A511ZKD1_9BACI</name>
<dbReference type="GO" id="GO:0043190">
    <property type="term" value="C:ATP-binding cassette (ABC) transporter complex"/>
    <property type="evidence" value="ECO:0007669"/>
    <property type="project" value="InterPro"/>
</dbReference>
<comment type="caution">
    <text evidence="2">The sequence shown here is derived from an EMBL/GenBank/DDBJ whole genome shotgun (WGS) entry which is preliminary data.</text>
</comment>
<sequence>MTIFRRFTILVLLCIFLSGCSVFGGGGKSVTIGGKNFTEQYLLTQMTYFLLEEEGFQVKMMENLGSTVLRTALENGQVTLAWDYTGTAIVTYLGMDPITDPDEAYEELKRVDQKNGIAWVNPSKVNNTYALAMTRDNAEEYGIESYSDLADYVNEHPEELTMGTDAQFANREDGLPGVEETYGFQFGAENITQMDSGLIYEALQSGNLDVGVAYETNAQIDAFDLVLLEDDEKFFAPYNAALAVSEEFLEEYPEVESILAPLAESLDSEVMRQLNYQVDIERQSVAIVAHNYLVENGFLEE</sequence>
<dbReference type="AlphaFoldDB" id="A0A511ZKD1"/>
<dbReference type="InterPro" id="IPR007210">
    <property type="entry name" value="ABC_Gly_betaine_transp_sub-bd"/>
</dbReference>
<evidence type="ECO:0000313" key="2">
    <source>
        <dbReference type="EMBL" id="GEN87911.1"/>
    </source>
</evidence>
<organism evidence="2 3">
    <name type="scientific">Oceanobacillus sojae</name>
    <dbReference type="NCBI Taxonomy" id="582851"/>
    <lineage>
        <taxon>Bacteria</taxon>
        <taxon>Bacillati</taxon>
        <taxon>Bacillota</taxon>
        <taxon>Bacilli</taxon>
        <taxon>Bacillales</taxon>
        <taxon>Bacillaceae</taxon>
        <taxon>Oceanobacillus</taxon>
    </lineage>
</organism>
<gene>
    <name evidence="2" type="ORF">OSO01_26500</name>
</gene>
<dbReference type="Gene3D" id="3.40.190.120">
    <property type="entry name" value="Osmoprotection protein (prox), domain 2"/>
    <property type="match status" value="1"/>
</dbReference>
<keyword evidence="3" id="KW-1185">Reference proteome</keyword>
<proteinExistence type="predicted"/>
<feature type="domain" description="ABC-type glycine betaine transport system substrate-binding" evidence="1">
    <location>
        <begin position="28"/>
        <end position="293"/>
    </location>
</feature>
<dbReference type="EMBL" id="BJYM01000010">
    <property type="protein sequence ID" value="GEN87911.1"/>
    <property type="molecule type" value="Genomic_DNA"/>
</dbReference>
<evidence type="ECO:0000313" key="3">
    <source>
        <dbReference type="Proteomes" id="UP000321558"/>
    </source>
</evidence>
<dbReference type="STRING" id="582851.GCA_900162665_03951"/>
<dbReference type="CDD" id="cd13611">
    <property type="entry name" value="PBP2_YehZ"/>
    <property type="match status" value="1"/>
</dbReference>
<dbReference type="PROSITE" id="PS51257">
    <property type="entry name" value="PROKAR_LIPOPROTEIN"/>
    <property type="match status" value="1"/>
</dbReference>
<dbReference type="Gene3D" id="3.40.190.10">
    <property type="entry name" value="Periplasmic binding protein-like II"/>
    <property type="match status" value="1"/>
</dbReference>
<dbReference type="OrthoDB" id="9801163at2"/>